<dbReference type="AlphaFoldDB" id="A0A917GPD4"/>
<dbReference type="InterPro" id="IPR032675">
    <property type="entry name" value="LRR_dom_sf"/>
</dbReference>
<dbReference type="SMART" id="SM00364">
    <property type="entry name" value="LRR_BAC"/>
    <property type="match status" value="5"/>
</dbReference>
<dbReference type="EMBL" id="BMFQ01000003">
    <property type="protein sequence ID" value="GGG52636.1"/>
    <property type="molecule type" value="Genomic_DNA"/>
</dbReference>
<dbReference type="PANTHER" id="PTHR48051">
    <property type="match status" value="1"/>
</dbReference>
<dbReference type="Gene3D" id="3.80.10.10">
    <property type="entry name" value="Ribonuclease Inhibitor"/>
    <property type="match status" value="1"/>
</dbReference>
<dbReference type="GO" id="GO:0005737">
    <property type="term" value="C:cytoplasm"/>
    <property type="evidence" value="ECO:0007669"/>
    <property type="project" value="TreeGrafter"/>
</dbReference>
<organism evidence="3 4">
    <name type="scientific">Bizionia arctica</name>
    <dbReference type="NCBI Taxonomy" id="1495645"/>
    <lineage>
        <taxon>Bacteria</taxon>
        <taxon>Pseudomonadati</taxon>
        <taxon>Bacteroidota</taxon>
        <taxon>Flavobacteriia</taxon>
        <taxon>Flavobacteriales</taxon>
        <taxon>Flavobacteriaceae</taxon>
        <taxon>Bizionia</taxon>
    </lineage>
</organism>
<dbReference type="RefSeq" id="WP_188465323.1">
    <property type="nucleotide sequence ID" value="NZ_BMFQ01000003.1"/>
</dbReference>
<keyword evidence="4" id="KW-1185">Reference proteome</keyword>
<evidence type="ECO:0000313" key="3">
    <source>
        <dbReference type="EMBL" id="GGG52636.1"/>
    </source>
</evidence>
<dbReference type="PROSITE" id="PS51450">
    <property type="entry name" value="LRR"/>
    <property type="match status" value="2"/>
</dbReference>
<reference evidence="3" key="2">
    <citation type="submission" date="2020-09" db="EMBL/GenBank/DDBJ databases">
        <authorList>
            <person name="Sun Q."/>
            <person name="Zhou Y."/>
        </authorList>
    </citation>
    <scope>NUCLEOTIDE SEQUENCE</scope>
    <source>
        <strain evidence="3">CGMCC 1.12751</strain>
    </source>
</reference>
<accession>A0A917GPD4</accession>
<dbReference type="SMART" id="SM00369">
    <property type="entry name" value="LRR_TYP"/>
    <property type="match status" value="6"/>
</dbReference>
<evidence type="ECO:0000256" key="2">
    <source>
        <dbReference type="ARBA" id="ARBA00022737"/>
    </source>
</evidence>
<name>A0A917GPD4_9FLAO</name>
<protein>
    <recommendedName>
        <fullName evidence="5">Leucine-rich repeat domain-containing protein</fullName>
    </recommendedName>
</protein>
<reference evidence="3" key="1">
    <citation type="journal article" date="2014" name="Int. J. Syst. Evol. Microbiol.">
        <title>Complete genome sequence of Corynebacterium casei LMG S-19264T (=DSM 44701T), isolated from a smear-ripened cheese.</title>
        <authorList>
            <consortium name="US DOE Joint Genome Institute (JGI-PGF)"/>
            <person name="Walter F."/>
            <person name="Albersmeier A."/>
            <person name="Kalinowski J."/>
            <person name="Ruckert C."/>
        </authorList>
    </citation>
    <scope>NUCLEOTIDE SEQUENCE</scope>
    <source>
        <strain evidence="3">CGMCC 1.12751</strain>
    </source>
</reference>
<dbReference type="InterPro" id="IPR001611">
    <property type="entry name" value="Leu-rich_rpt"/>
</dbReference>
<dbReference type="Proteomes" id="UP000625976">
    <property type="component" value="Unassembled WGS sequence"/>
</dbReference>
<dbReference type="PANTHER" id="PTHR48051:SF54">
    <property type="entry name" value="LEUCINE-RICH REPEAT-CONTAINING PROTEIN"/>
    <property type="match status" value="1"/>
</dbReference>
<keyword evidence="1" id="KW-0433">Leucine-rich repeat</keyword>
<keyword evidence="2" id="KW-0677">Repeat</keyword>
<sequence length="459" mass="53048">MKHETRELDNYFQNMISALAESSNMWIIEHPEIVERLNIWDWQSDLKKTERKVLDLYIQSNFNFNIGTIAISWDSYYNLGATIYFAPTNEYQEWKSEDWLDFDIDLSDIINPIFLGIEDWSTELGDELELFSNLFSGIIAYAFINSFESSAFKKLNKTEQYILLSATCEDSEFSLIHNAEEPESYDLYFPINTPPVTASDGHGVLFGQAYSYDTKHISSNQTRLGFVPDSIGSFQQVEELDLSHGYLKNLPITIFLLPKLMTLNLKANKLKTINVWLDKLLNLTNLDISNNLLTELPNTLCSLSKLKQLHLEYNKLITIPKGMEVMKTLEFLNLNSNTIVELPKLPENLTWLNLYNNQLKSLPESFKNLKNLETLVLSKNAFSSVPKEIFKLTSLKSIELGDNIIEDLPDELLSMPNLKQIRVFPNIFSIEKRKILREKYGERLFVGYDTSESSFMKRV</sequence>
<evidence type="ECO:0008006" key="5">
    <source>
        <dbReference type="Google" id="ProtNLM"/>
    </source>
</evidence>
<evidence type="ECO:0000256" key="1">
    <source>
        <dbReference type="ARBA" id="ARBA00022614"/>
    </source>
</evidence>
<evidence type="ECO:0000313" key="4">
    <source>
        <dbReference type="Proteomes" id="UP000625976"/>
    </source>
</evidence>
<dbReference type="InterPro" id="IPR003591">
    <property type="entry name" value="Leu-rich_rpt_typical-subtyp"/>
</dbReference>
<dbReference type="SUPFAM" id="SSF52058">
    <property type="entry name" value="L domain-like"/>
    <property type="match status" value="1"/>
</dbReference>
<comment type="caution">
    <text evidence="3">The sequence shown here is derived from an EMBL/GenBank/DDBJ whole genome shotgun (WGS) entry which is preliminary data.</text>
</comment>
<proteinExistence type="predicted"/>
<dbReference type="InterPro" id="IPR050216">
    <property type="entry name" value="LRR_domain-containing"/>
</dbReference>
<gene>
    <name evidence="3" type="ORF">GCM10010976_24660</name>
</gene>
<dbReference type="Pfam" id="PF13855">
    <property type="entry name" value="LRR_8"/>
    <property type="match status" value="2"/>
</dbReference>
<dbReference type="Pfam" id="PF00560">
    <property type="entry name" value="LRR_1"/>
    <property type="match status" value="1"/>
</dbReference>